<gene>
    <name evidence="2" type="ORF">HPLM_LOCUS21835</name>
</gene>
<keyword evidence="3" id="KW-1185">Reference proteome</keyword>
<name>A0A0N4XBV1_HAEPC</name>
<dbReference type="AlphaFoldDB" id="A0A0N4XBV1"/>
<proteinExistence type="predicted"/>
<evidence type="ECO:0000256" key="1">
    <source>
        <dbReference type="SAM" id="Phobius"/>
    </source>
</evidence>
<organism evidence="4">
    <name type="scientific">Haemonchus placei</name>
    <name type="common">Barber's pole worm</name>
    <dbReference type="NCBI Taxonomy" id="6290"/>
    <lineage>
        <taxon>Eukaryota</taxon>
        <taxon>Metazoa</taxon>
        <taxon>Ecdysozoa</taxon>
        <taxon>Nematoda</taxon>
        <taxon>Chromadorea</taxon>
        <taxon>Rhabditida</taxon>
        <taxon>Rhabditina</taxon>
        <taxon>Rhabditomorpha</taxon>
        <taxon>Strongyloidea</taxon>
        <taxon>Trichostrongylidae</taxon>
        <taxon>Haemonchus</taxon>
    </lineage>
</organism>
<keyword evidence="1" id="KW-1133">Transmembrane helix</keyword>
<evidence type="ECO:0000313" key="3">
    <source>
        <dbReference type="Proteomes" id="UP000268014"/>
    </source>
</evidence>
<keyword evidence="1" id="KW-0472">Membrane</keyword>
<keyword evidence="1" id="KW-0812">Transmembrane</keyword>
<reference evidence="2 3" key="2">
    <citation type="submission" date="2018-11" db="EMBL/GenBank/DDBJ databases">
        <authorList>
            <consortium name="Pathogen Informatics"/>
        </authorList>
    </citation>
    <scope>NUCLEOTIDE SEQUENCE [LARGE SCALE GENOMIC DNA]</scope>
    <source>
        <strain evidence="2 3">MHpl1</strain>
    </source>
</reference>
<dbReference type="InterPro" id="IPR019421">
    <property type="entry name" value="7TM_GPCR_serpentine_rcpt_Srd"/>
</dbReference>
<reference evidence="4" key="1">
    <citation type="submission" date="2017-02" db="UniProtKB">
        <authorList>
            <consortium name="WormBaseParasite"/>
        </authorList>
    </citation>
    <scope>IDENTIFICATION</scope>
</reference>
<dbReference type="Proteomes" id="UP000268014">
    <property type="component" value="Unassembled WGS sequence"/>
</dbReference>
<dbReference type="WBParaSite" id="HPLM_0002184601-mRNA-1">
    <property type="protein sequence ID" value="HPLM_0002184601-mRNA-1"/>
    <property type="gene ID" value="HPLM_0002184601"/>
</dbReference>
<feature type="transmembrane region" description="Helical" evidence="1">
    <location>
        <begin position="64"/>
        <end position="84"/>
    </location>
</feature>
<dbReference type="OrthoDB" id="5858503at2759"/>
<dbReference type="EMBL" id="UZAF01024287">
    <property type="protein sequence ID" value="VDO92941.1"/>
    <property type="molecule type" value="Genomic_DNA"/>
</dbReference>
<evidence type="ECO:0000313" key="4">
    <source>
        <dbReference type="WBParaSite" id="HPLM_0002184601-mRNA-1"/>
    </source>
</evidence>
<protein>
    <submittedName>
        <fullName evidence="4">G_PROTEIN_RECEP_F1_2 domain-containing protein</fullName>
    </submittedName>
</protein>
<feature type="transmembrane region" description="Helical" evidence="1">
    <location>
        <begin position="96"/>
        <end position="117"/>
    </location>
</feature>
<evidence type="ECO:0000313" key="2">
    <source>
        <dbReference type="EMBL" id="VDO92941.1"/>
    </source>
</evidence>
<dbReference type="Pfam" id="PF10317">
    <property type="entry name" value="7TM_GPCR_Srd"/>
    <property type="match status" value="1"/>
</dbReference>
<sequence length="159" mass="18212">MQQQTCSCRTFFLDSISLQQLMFKPLNCLSVSRMPFPCLHSFTDALKGQFLDLSMLLLWPEKRISLPMIPICCYLPTSSLGVFAQISGPEILFIEYLVIAIATLPCVLYPLIAIYYVPTYRTWVMKRLCLRRVERPSSIISPQEGTSKVVTRSRPIRIT</sequence>
<accession>A0A0N4XBV1</accession>